<keyword evidence="3" id="KW-1003">Cell membrane</keyword>
<proteinExistence type="inferred from homology"/>
<evidence type="ECO:0000313" key="9">
    <source>
        <dbReference type="EMBL" id="GAA1735410.1"/>
    </source>
</evidence>
<dbReference type="PANTHER" id="PTHR43744:SF12">
    <property type="entry name" value="ABC TRANSPORTER PERMEASE PROTEIN MG189-RELATED"/>
    <property type="match status" value="1"/>
</dbReference>
<accession>A0ABP4VRA5</accession>
<keyword evidence="5 7" id="KW-1133">Transmembrane helix</keyword>
<dbReference type="SUPFAM" id="SSF161098">
    <property type="entry name" value="MetI-like"/>
    <property type="match status" value="1"/>
</dbReference>
<feature type="transmembrane region" description="Helical" evidence="7">
    <location>
        <begin position="204"/>
        <end position="228"/>
    </location>
</feature>
<dbReference type="CDD" id="cd06261">
    <property type="entry name" value="TM_PBP2"/>
    <property type="match status" value="1"/>
</dbReference>
<dbReference type="InterPro" id="IPR000515">
    <property type="entry name" value="MetI-like"/>
</dbReference>
<feature type="transmembrane region" description="Helical" evidence="7">
    <location>
        <begin position="95"/>
        <end position="117"/>
    </location>
</feature>
<feature type="domain" description="ABC transmembrane type-1" evidence="8">
    <location>
        <begin position="92"/>
        <end position="284"/>
    </location>
</feature>
<evidence type="ECO:0000256" key="5">
    <source>
        <dbReference type="ARBA" id="ARBA00022989"/>
    </source>
</evidence>
<dbReference type="Gene3D" id="1.10.3720.10">
    <property type="entry name" value="MetI-like"/>
    <property type="match status" value="1"/>
</dbReference>
<dbReference type="Proteomes" id="UP001501138">
    <property type="component" value="Unassembled WGS sequence"/>
</dbReference>
<evidence type="ECO:0000256" key="1">
    <source>
        <dbReference type="ARBA" id="ARBA00004651"/>
    </source>
</evidence>
<name>A0ABP4VRA5_9MICO</name>
<dbReference type="EMBL" id="BAAAPM010000008">
    <property type="protein sequence ID" value="GAA1735410.1"/>
    <property type="molecule type" value="Genomic_DNA"/>
</dbReference>
<comment type="subcellular location">
    <subcellularLocation>
        <location evidence="1 7">Cell membrane</location>
        <topology evidence="1 7">Multi-pass membrane protein</topology>
    </subcellularLocation>
</comment>
<evidence type="ECO:0000256" key="2">
    <source>
        <dbReference type="ARBA" id="ARBA00022448"/>
    </source>
</evidence>
<keyword evidence="2 7" id="KW-0813">Transport</keyword>
<evidence type="ECO:0000256" key="7">
    <source>
        <dbReference type="RuleBase" id="RU363032"/>
    </source>
</evidence>
<keyword evidence="4 7" id="KW-0812">Transmembrane</keyword>
<dbReference type="PROSITE" id="PS50928">
    <property type="entry name" value="ABC_TM1"/>
    <property type="match status" value="1"/>
</dbReference>
<evidence type="ECO:0000259" key="8">
    <source>
        <dbReference type="PROSITE" id="PS50928"/>
    </source>
</evidence>
<keyword evidence="10" id="KW-1185">Reference proteome</keyword>
<comment type="caution">
    <text evidence="9">The sequence shown here is derived from an EMBL/GenBank/DDBJ whole genome shotgun (WGS) entry which is preliminary data.</text>
</comment>
<protein>
    <submittedName>
        <fullName evidence="9">Carbohydrate ABC transporter permease</fullName>
    </submittedName>
</protein>
<evidence type="ECO:0000256" key="4">
    <source>
        <dbReference type="ARBA" id="ARBA00022692"/>
    </source>
</evidence>
<sequence length="300" mass="32823">MSILTRTDGYGPTTARERRGVREHPMSRLVAFVVMGAFTLYFLVPIWWLFVASTKSRGQIASTAGLWFADWNLWENLGFVFTYDGGVYLRWLGNAVLYAGVGALLGTLLASMCGYALAKYAFRGRDALFNVILGGVLVPVTALALPLFLIFSAANLTNSYWSVFLPSLVSPFGVYLARIYAAASVPAELLEAARLDGSGEVRTFFTVSVRLMAPALVTIFLFQFVTIWNNFFLPLVMLSNDKLYPVTLGLYAWNSQTNAVPELRTAVVVGAFVAIVPLILAFLGLQRFWRGGLAAGGVKA</sequence>
<gene>
    <name evidence="9" type="ORF">GCM10009809_33200</name>
</gene>
<dbReference type="RefSeq" id="WP_344249750.1">
    <property type="nucleotide sequence ID" value="NZ_BAAAPM010000008.1"/>
</dbReference>
<keyword evidence="6 7" id="KW-0472">Membrane</keyword>
<dbReference type="Pfam" id="PF00528">
    <property type="entry name" value="BPD_transp_1"/>
    <property type="match status" value="1"/>
</dbReference>
<evidence type="ECO:0000256" key="3">
    <source>
        <dbReference type="ARBA" id="ARBA00022475"/>
    </source>
</evidence>
<feature type="transmembrane region" description="Helical" evidence="7">
    <location>
        <begin position="29"/>
        <end position="50"/>
    </location>
</feature>
<dbReference type="PANTHER" id="PTHR43744">
    <property type="entry name" value="ABC TRANSPORTER PERMEASE PROTEIN MG189-RELATED-RELATED"/>
    <property type="match status" value="1"/>
</dbReference>
<comment type="similarity">
    <text evidence="7">Belongs to the binding-protein-dependent transport system permease family.</text>
</comment>
<dbReference type="InterPro" id="IPR035906">
    <property type="entry name" value="MetI-like_sf"/>
</dbReference>
<reference evidence="10" key="1">
    <citation type="journal article" date="2019" name="Int. J. Syst. Evol. Microbiol.">
        <title>The Global Catalogue of Microorganisms (GCM) 10K type strain sequencing project: providing services to taxonomists for standard genome sequencing and annotation.</title>
        <authorList>
            <consortium name="The Broad Institute Genomics Platform"/>
            <consortium name="The Broad Institute Genome Sequencing Center for Infectious Disease"/>
            <person name="Wu L."/>
            <person name="Ma J."/>
        </authorList>
    </citation>
    <scope>NUCLEOTIDE SEQUENCE [LARGE SCALE GENOMIC DNA]</scope>
    <source>
        <strain evidence="10">JCM 15589</strain>
    </source>
</reference>
<evidence type="ECO:0000256" key="6">
    <source>
        <dbReference type="ARBA" id="ARBA00023136"/>
    </source>
</evidence>
<organism evidence="9 10">
    <name type="scientific">Isoptericola hypogeus</name>
    <dbReference type="NCBI Taxonomy" id="300179"/>
    <lineage>
        <taxon>Bacteria</taxon>
        <taxon>Bacillati</taxon>
        <taxon>Actinomycetota</taxon>
        <taxon>Actinomycetes</taxon>
        <taxon>Micrococcales</taxon>
        <taxon>Promicromonosporaceae</taxon>
        <taxon>Isoptericola</taxon>
    </lineage>
</organism>
<feature type="transmembrane region" description="Helical" evidence="7">
    <location>
        <begin position="160"/>
        <end position="183"/>
    </location>
</feature>
<feature type="transmembrane region" description="Helical" evidence="7">
    <location>
        <begin position="129"/>
        <end position="154"/>
    </location>
</feature>
<feature type="transmembrane region" description="Helical" evidence="7">
    <location>
        <begin position="263"/>
        <end position="285"/>
    </location>
</feature>
<evidence type="ECO:0000313" key="10">
    <source>
        <dbReference type="Proteomes" id="UP001501138"/>
    </source>
</evidence>